<accession>A0A1W1DBW8</accession>
<keyword evidence="2" id="KW-0812">Transmembrane</keyword>
<protein>
    <recommendedName>
        <fullName evidence="5">SH3b domain-containing protein</fullName>
    </recommendedName>
</protein>
<keyword evidence="2" id="KW-1133">Transmembrane helix</keyword>
<keyword evidence="1" id="KW-0175">Coiled coil</keyword>
<dbReference type="EMBL" id="FPHW01000109">
    <property type="protein sequence ID" value="SFV84269.1"/>
    <property type="molecule type" value="Genomic_DNA"/>
</dbReference>
<feature type="transmembrane region" description="Helical" evidence="2">
    <location>
        <begin position="108"/>
        <end position="128"/>
    </location>
</feature>
<evidence type="ECO:0008006" key="5">
    <source>
        <dbReference type="Google" id="ProtNLM"/>
    </source>
</evidence>
<reference evidence="3" key="1">
    <citation type="submission" date="2016-10" db="EMBL/GenBank/DDBJ databases">
        <authorList>
            <person name="de Groot N.N."/>
        </authorList>
    </citation>
    <scope>NUCLEOTIDE SEQUENCE</scope>
</reference>
<evidence type="ECO:0000256" key="2">
    <source>
        <dbReference type="SAM" id="Phobius"/>
    </source>
</evidence>
<sequence>MHYSGWSQVSLDDLSGWISSNHLTQIAPKSTLVIVDNSDAGQVQALKETINKLQLENQTLSSKIVDMKVIQDNIKLDINKLEQENTTLSSQNIESKDILDLSSNDSSINTLIILFLGLISGLIVSAIISRMARKKRDSLNTISRSY</sequence>
<keyword evidence="2" id="KW-0472">Membrane</keyword>
<evidence type="ECO:0000256" key="1">
    <source>
        <dbReference type="SAM" id="Coils"/>
    </source>
</evidence>
<proteinExistence type="predicted"/>
<organism evidence="3">
    <name type="scientific">hydrothermal vent metagenome</name>
    <dbReference type="NCBI Taxonomy" id="652676"/>
    <lineage>
        <taxon>unclassified sequences</taxon>
        <taxon>metagenomes</taxon>
        <taxon>ecological metagenomes</taxon>
    </lineage>
</organism>
<dbReference type="EMBL" id="FPHQ01000285">
    <property type="protein sequence ID" value="SFV78074.1"/>
    <property type="molecule type" value="Genomic_DNA"/>
</dbReference>
<gene>
    <name evidence="3" type="ORF">MNB_SUP05-10-1</name>
    <name evidence="4" type="ORF">MNB_SUP05-7-1268</name>
</gene>
<dbReference type="AlphaFoldDB" id="A0A1W1DBW8"/>
<feature type="coiled-coil region" evidence="1">
    <location>
        <begin position="43"/>
        <end position="91"/>
    </location>
</feature>
<evidence type="ECO:0000313" key="4">
    <source>
        <dbReference type="EMBL" id="SFV84269.1"/>
    </source>
</evidence>
<name>A0A1W1DBW8_9ZZZZ</name>
<evidence type="ECO:0000313" key="3">
    <source>
        <dbReference type="EMBL" id="SFV78074.1"/>
    </source>
</evidence>